<comment type="similarity">
    <text evidence="2">Belongs to the AOR/FOR family.</text>
</comment>
<evidence type="ECO:0000256" key="8">
    <source>
        <dbReference type="ARBA" id="ARBA00049934"/>
    </source>
</evidence>
<evidence type="ECO:0000256" key="7">
    <source>
        <dbReference type="ARBA" id="ARBA00023014"/>
    </source>
</evidence>
<gene>
    <name evidence="10" type="ORF">IAA08_02140</name>
</gene>
<evidence type="ECO:0000256" key="3">
    <source>
        <dbReference type="ARBA" id="ARBA00022485"/>
    </source>
</evidence>
<keyword evidence="6" id="KW-0408">Iron</keyword>
<dbReference type="SUPFAM" id="SSF48310">
    <property type="entry name" value="Aldehyde ferredoxin oxidoreductase, C-terminal domains"/>
    <property type="match status" value="1"/>
</dbReference>
<accession>A0A9D2IFR6</accession>
<dbReference type="EMBL" id="DXCH01000057">
    <property type="protein sequence ID" value="HIZ06718.1"/>
    <property type="molecule type" value="Genomic_DNA"/>
</dbReference>
<keyword evidence="5" id="KW-0560">Oxidoreductase</keyword>
<name>A0A9D2IFR6_9FIRM</name>
<dbReference type="GO" id="GO:0051539">
    <property type="term" value="F:4 iron, 4 sulfur cluster binding"/>
    <property type="evidence" value="ECO:0007669"/>
    <property type="project" value="UniProtKB-KW"/>
</dbReference>
<dbReference type="GO" id="GO:0016625">
    <property type="term" value="F:oxidoreductase activity, acting on the aldehyde or oxo group of donors, iron-sulfur protein as acceptor"/>
    <property type="evidence" value="ECO:0007669"/>
    <property type="project" value="InterPro"/>
</dbReference>
<dbReference type="Gene3D" id="1.10.569.10">
    <property type="entry name" value="Aldehyde Ferredoxin Oxidoreductase Protein, subunit A, domain 2"/>
    <property type="match status" value="1"/>
</dbReference>
<reference evidence="10" key="1">
    <citation type="journal article" date="2021" name="PeerJ">
        <title>Extensive microbial diversity within the chicken gut microbiome revealed by metagenomics and culture.</title>
        <authorList>
            <person name="Gilroy R."/>
            <person name="Ravi A."/>
            <person name="Getino M."/>
            <person name="Pursley I."/>
            <person name="Horton D.L."/>
            <person name="Alikhan N.F."/>
            <person name="Baker D."/>
            <person name="Gharbi K."/>
            <person name="Hall N."/>
            <person name="Watson M."/>
            <person name="Adriaenssens E.M."/>
            <person name="Foster-Nyarko E."/>
            <person name="Jarju S."/>
            <person name="Secka A."/>
            <person name="Antonio M."/>
            <person name="Oren A."/>
            <person name="Chaudhuri R.R."/>
            <person name="La Ragione R."/>
            <person name="Hildebrand F."/>
            <person name="Pallen M.J."/>
        </authorList>
    </citation>
    <scope>NUCLEOTIDE SEQUENCE</scope>
    <source>
        <strain evidence="10">CHK192-9172</strain>
    </source>
</reference>
<dbReference type="InterPro" id="IPR013985">
    <property type="entry name" value="Ald_Fedxn_OxRdtase_dom3"/>
</dbReference>
<evidence type="ECO:0000259" key="9">
    <source>
        <dbReference type="SMART" id="SM00790"/>
    </source>
</evidence>
<sequence length="680" mass="76778">METIYGYAGKIARINLTDSTVTDVPITNYVPKYVGGRSVANRIFWEEVGPEVKAFDPENKLIYMTGPTTATGIPSGGRTVFTGLSPKTLPEQYTWSGMGGWFGSELKFAGYDGLIIEGKAKEPTYIYIEDGKVQFLSAEKLWGQYVHETQEMLEEIHGKDVKSIVIGPAGENLVRFASITTANDNAAAKAGFGAVMGSKNLKAVTVRGRGKIVPADIPKVLELRKTMNNPPMRLNPILNLEGVEAGANVNFKVPGGVKQAQVACCYGCNQHCDRMFLDVKSGTSRKKKNRVEKCVGIFAMDFTENCGWMPNQTFQTEQNHSAPCKTLSGDMEPPDMTDPYAKDLFNWRPADTVNFWKGNYDKGNVMMDLCNQYGIDKWEVTVGLFPWFSMGQKEGVFEGMDFGMPIDVESEEFVRYILDMLVYRKGKYGDILAEGMARAVRILGKEKYGDTIYHGRYSNVIPGKQLDIPICMETAWGEIFHWQGRGYQAAIDITGWLPCSLQLMVSSRDTQTVAHFHSTWDYYLAVKDDPYHNRLVPQAVIECETREDIKDSFTSCEWQAPDHYWPTMECEMFEAATGYPMTLEEMEEMAIRSRLTFRAILIRNYGRDREMEVNAVYPGLTYPDSVGLTADWDDWNDLVDLYYEERGWDKKTGWPTREQYEKYGIKEIADELEAAGKLPG</sequence>
<dbReference type="InterPro" id="IPR051919">
    <property type="entry name" value="W-dependent_AOR"/>
</dbReference>
<dbReference type="Pfam" id="PF02730">
    <property type="entry name" value="AFOR_N"/>
    <property type="match status" value="1"/>
</dbReference>
<reference evidence="10" key="2">
    <citation type="submission" date="2021-04" db="EMBL/GenBank/DDBJ databases">
        <authorList>
            <person name="Gilroy R."/>
        </authorList>
    </citation>
    <scope>NUCLEOTIDE SEQUENCE</scope>
    <source>
        <strain evidence="10">CHK192-9172</strain>
    </source>
</reference>
<dbReference type="InterPro" id="IPR036021">
    <property type="entry name" value="Tungsten_al_ferr_oxy-like_C"/>
</dbReference>
<organism evidence="10 11">
    <name type="scientific">Candidatus Eubacterium avistercoris</name>
    <dbReference type="NCBI Taxonomy" id="2838567"/>
    <lineage>
        <taxon>Bacteria</taxon>
        <taxon>Bacillati</taxon>
        <taxon>Bacillota</taxon>
        <taxon>Clostridia</taxon>
        <taxon>Eubacteriales</taxon>
        <taxon>Eubacteriaceae</taxon>
        <taxon>Eubacterium</taxon>
    </lineage>
</organism>
<keyword evidence="7" id="KW-0411">Iron-sulfur</keyword>
<protein>
    <submittedName>
        <fullName evidence="10">Aldehyde ferredoxin oxidoreductase</fullName>
    </submittedName>
</protein>
<dbReference type="GO" id="GO:0046872">
    <property type="term" value="F:metal ion binding"/>
    <property type="evidence" value="ECO:0007669"/>
    <property type="project" value="UniProtKB-KW"/>
</dbReference>
<dbReference type="InterPro" id="IPR013983">
    <property type="entry name" value="Ald_Fedxn_OxRdtase_N"/>
</dbReference>
<dbReference type="PANTHER" id="PTHR30038">
    <property type="entry name" value="ALDEHYDE FERREDOXIN OXIDOREDUCTASE"/>
    <property type="match status" value="1"/>
</dbReference>
<keyword evidence="3" id="KW-0004">4Fe-4S</keyword>
<dbReference type="AlphaFoldDB" id="A0A9D2IFR6"/>
<dbReference type="GO" id="GO:0009055">
    <property type="term" value="F:electron transfer activity"/>
    <property type="evidence" value="ECO:0007669"/>
    <property type="project" value="InterPro"/>
</dbReference>
<dbReference type="Pfam" id="PF01314">
    <property type="entry name" value="AFOR_C"/>
    <property type="match status" value="1"/>
</dbReference>
<evidence type="ECO:0000313" key="10">
    <source>
        <dbReference type="EMBL" id="HIZ06718.1"/>
    </source>
</evidence>
<evidence type="ECO:0000256" key="2">
    <source>
        <dbReference type="ARBA" id="ARBA00011032"/>
    </source>
</evidence>
<proteinExistence type="inferred from homology"/>
<dbReference type="InterPro" id="IPR001203">
    <property type="entry name" value="OxRdtase_Ald_Fedxn_C"/>
</dbReference>
<dbReference type="Gene3D" id="3.60.9.10">
    <property type="entry name" value="Aldehyde ferredoxin oxidoreductase, N-terminal domain"/>
    <property type="match status" value="1"/>
</dbReference>
<feature type="domain" description="Aldehyde ferredoxin oxidoreductase N-terminal" evidence="9">
    <location>
        <begin position="7"/>
        <end position="210"/>
    </location>
</feature>
<dbReference type="Gene3D" id="1.10.599.10">
    <property type="entry name" value="Aldehyde Ferredoxin Oxidoreductase Protein, subunit A, domain 3"/>
    <property type="match status" value="1"/>
</dbReference>
<dbReference type="SMART" id="SM00790">
    <property type="entry name" value="AFOR_N"/>
    <property type="match status" value="1"/>
</dbReference>
<dbReference type="SUPFAM" id="SSF56228">
    <property type="entry name" value="Aldehyde ferredoxin oxidoreductase, N-terminal domain"/>
    <property type="match status" value="1"/>
</dbReference>
<comment type="cofactor">
    <cofactor evidence="8">
        <name>tungstopterin</name>
        <dbReference type="ChEBI" id="CHEBI:30402"/>
    </cofactor>
</comment>
<comment type="cofactor">
    <cofactor evidence="1">
        <name>[4Fe-4S] cluster</name>
        <dbReference type="ChEBI" id="CHEBI:49883"/>
    </cofactor>
</comment>
<dbReference type="InterPro" id="IPR013984">
    <property type="entry name" value="Ald_Fedxn_OxRdtase_dom2"/>
</dbReference>
<evidence type="ECO:0000256" key="1">
    <source>
        <dbReference type="ARBA" id="ARBA00001966"/>
    </source>
</evidence>
<dbReference type="PANTHER" id="PTHR30038:SF0">
    <property type="entry name" value="TUNGSTEN-CONTAINING ALDEHYDE FERREDOXIN OXIDOREDUCTASE"/>
    <property type="match status" value="1"/>
</dbReference>
<evidence type="ECO:0000256" key="5">
    <source>
        <dbReference type="ARBA" id="ARBA00023002"/>
    </source>
</evidence>
<evidence type="ECO:0000256" key="4">
    <source>
        <dbReference type="ARBA" id="ARBA00022723"/>
    </source>
</evidence>
<comment type="caution">
    <text evidence="10">The sequence shown here is derived from an EMBL/GenBank/DDBJ whole genome shotgun (WGS) entry which is preliminary data.</text>
</comment>
<keyword evidence="4" id="KW-0479">Metal-binding</keyword>
<dbReference type="Proteomes" id="UP000824024">
    <property type="component" value="Unassembled WGS sequence"/>
</dbReference>
<evidence type="ECO:0000256" key="6">
    <source>
        <dbReference type="ARBA" id="ARBA00023004"/>
    </source>
</evidence>
<evidence type="ECO:0000313" key="11">
    <source>
        <dbReference type="Proteomes" id="UP000824024"/>
    </source>
</evidence>
<dbReference type="InterPro" id="IPR036503">
    <property type="entry name" value="Ald_Fedxn_OxRdtase_N_sf"/>
</dbReference>